<evidence type="ECO:0000256" key="1">
    <source>
        <dbReference type="ARBA" id="ARBA00004604"/>
    </source>
</evidence>
<dbReference type="SUPFAM" id="SSF50978">
    <property type="entry name" value="WD40 repeat-like"/>
    <property type="match status" value="1"/>
</dbReference>
<comment type="subcellular location">
    <subcellularLocation>
        <location evidence="1">Nucleus</location>
        <location evidence="1">Nucleolus</location>
    </subcellularLocation>
</comment>
<keyword evidence="5" id="KW-0677">Repeat</keyword>
<comment type="similarity">
    <text evidence="7">Belongs to the WD repeat UTP18 family.</text>
</comment>
<evidence type="ECO:0000256" key="2">
    <source>
        <dbReference type="ARBA" id="ARBA00022552"/>
    </source>
</evidence>
<dbReference type="InterPro" id="IPR001680">
    <property type="entry name" value="WD40_rpt"/>
</dbReference>
<keyword evidence="2" id="KW-0698">rRNA processing</keyword>
<evidence type="ECO:0000256" key="11">
    <source>
        <dbReference type="PROSITE-ProRule" id="PRU00221"/>
    </source>
</evidence>
<organism evidence="13 14">
    <name type="scientific">Oedothorax gibbosus</name>
    <dbReference type="NCBI Taxonomy" id="931172"/>
    <lineage>
        <taxon>Eukaryota</taxon>
        <taxon>Metazoa</taxon>
        <taxon>Ecdysozoa</taxon>
        <taxon>Arthropoda</taxon>
        <taxon>Chelicerata</taxon>
        <taxon>Arachnida</taxon>
        <taxon>Araneae</taxon>
        <taxon>Araneomorphae</taxon>
        <taxon>Entelegynae</taxon>
        <taxon>Araneoidea</taxon>
        <taxon>Linyphiidae</taxon>
        <taxon>Erigoninae</taxon>
        <taxon>Oedothorax</taxon>
    </lineage>
</organism>
<dbReference type="EMBL" id="JAFNEN010000258">
    <property type="protein sequence ID" value="KAG8187850.1"/>
    <property type="molecule type" value="Genomic_DNA"/>
</dbReference>
<feature type="compositionally biased region" description="Basic and acidic residues" evidence="12">
    <location>
        <begin position="1"/>
        <end position="16"/>
    </location>
</feature>
<dbReference type="Gene3D" id="2.130.10.10">
    <property type="entry name" value="YVTN repeat-like/Quinoprotein amine dehydrogenase"/>
    <property type="match status" value="1"/>
</dbReference>
<dbReference type="Proteomes" id="UP000827092">
    <property type="component" value="Unassembled WGS sequence"/>
</dbReference>
<dbReference type="PANTHER" id="PTHR18359:SF0">
    <property type="entry name" value="U3 SMALL NUCLEOLAR RNA-ASSOCIATED PROTEIN 18 HOMOLOG"/>
    <property type="match status" value="1"/>
</dbReference>
<proteinExistence type="inferred from homology"/>
<keyword evidence="4 11" id="KW-0853">WD repeat</keyword>
<sequence>MNQERSKEEMKNSEKSDDSEDEPPRKQRKFPSDDMISPVKQRRKLRRLIISQLNEAREILGAAKPMDKEEAGLEKLIFGCNPEDLEEEEDLEENIKQNDSPKEMKKNIQKKKKEAWVDEYDETVLVKTKAKTLKNCHRSISVRGEEQLTEYLQEKFNKINGAPAWFEIGRTADKDSDEEDNDELLQKTGNFITSSESLPKGIIQIRKCPSLVDTSMKASIVKSVEFHPTSKVALVATTNGIANLFQIDGKINAKIQSICFENFPIETSHFSSDGREIVVGSKFYGHMFSYDMFAGKITRIPEIKGMNQKNMRRFQMSPDGKYIVINGRYGNIHLLTTKSKEWVGTLKMNGEVIAITFNGDGTKMYSHGGNGEVYVWDMNSRKCIHKFEDCGCIDGTAIALSPNEQFLATGSDCGIVNIYDHKTLFSTNSPEPLKVFKNLTTEVSHLRFNSTSELLSMSSARKEEAVKLAHFPSLTVFSNFPARDSISFKYPNTVAFSSNSGYYSIGNNTGRAHIFRLKHYKNY</sequence>
<reference evidence="13 14" key="1">
    <citation type="journal article" date="2022" name="Nat. Ecol. Evol.">
        <title>A masculinizing supergene underlies an exaggerated male reproductive morph in a spider.</title>
        <authorList>
            <person name="Hendrickx F."/>
            <person name="De Corte Z."/>
            <person name="Sonet G."/>
            <person name="Van Belleghem S.M."/>
            <person name="Kostlbacher S."/>
            <person name="Vangestel C."/>
        </authorList>
    </citation>
    <scope>NUCLEOTIDE SEQUENCE [LARGE SCALE GENOMIC DNA]</scope>
    <source>
        <strain evidence="13">W744_W776</strain>
    </source>
</reference>
<dbReference type="InterPro" id="IPR045161">
    <property type="entry name" value="Utp18"/>
</dbReference>
<dbReference type="GO" id="GO:0034388">
    <property type="term" value="C:Pwp2p-containing subcomplex of 90S preribosome"/>
    <property type="evidence" value="ECO:0007669"/>
    <property type="project" value="TreeGrafter"/>
</dbReference>
<dbReference type="InterPro" id="IPR015943">
    <property type="entry name" value="WD40/YVTN_repeat-like_dom_sf"/>
</dbReference>
<evidence type="ECO:0000256" key="8">
    <source>
        <dbReference type="ARBA" id="ARBA00058527"/>
    </source>
</evidence>
<protein>
    <recommendedName>
        <fullName evidence="9">U3 small nucleolar RNA-associated protein 18 homolog</fullName>
    </recommendedName>
    <alternativeName>
        <fullName evidence="10">WD repeat-containing protein 50</fullName>
    </alternativeName>
</protein>
<keyword evidence="14" id="KW-1185">Reference proteome</keyword>
<keyword evidence="3" id="KW-0597">Phosphoprotein</keyword>
<evidence type="ECO:0000256" key="3">
    <source>
        <dbReference type="ARBA" id="ARBA00022553"/>
    </source>
</evidence>
<evidence type="ECO:0000256" key="5">
    <source>
        <dbReference type="ARBA" id="ARBA00022737"/>
    </source>
</evidence>
<dbReference type="PROSITE" id="PS50082">
    <property type="entry name" value="WD_REPEATS_2"/>
    <property type="match status" value="1"/>
</dbReference>
<evidence type="ECO:0000256" key="4">
    <source>
        <dbReference type="ARBA" id="ARBA00022574"/>
    </source>
</evidence>
<name>A0AAV6UWK1_9ARAC</name>
<dbReference type="FunFam" id="2.130.10.10:FF:000121">
    <property type="entry name" value="U3 small nucleolar RNA-associated protein 18 homolog"/>
    <property type="match status" value="1"/>
</dbReference>
<gene>
    <name evidence="13" type="ORF">JTE90_001224</name>
</gene>
<evidence type="ECO:0000313" key="13">
    <source>
        <dbReference type="EMBL" id="KAG8187850.1"/>
    </source>
</evidence>
<dbReference type="GO" id="GO:0032040">
    <property type="term" value="C:small-subunit processome"/>
    <property type="evidence" value="ECO:0007669"/>
    <property type="project" value="TreeGrafter"/>
</dbReference>
<dbReference type="GO" id="GO:0006364">
    <property type="term" value="P:rRNA processing"/>
    <property type="evidence" value="ECO:0007669"/>
    <property type="project" value="UniProtKB-KW"/>
</dbReference>
<evidence type="ECO:0000256" key="6">
    <source>
        <dbReference type="ARBA" id="ARBA00023242"/>
    </source>
</evidence>
<feature type="region of interest" description="Disordered" evidence="12">
    <location>
        <begin position="1"/>
        <end position="43"/>
    </location>
</feature>
<evidence type="ECO:0000256" key="10">
    <source>
        <dbReference type="ARBA" id="ARBA00075773"/>
    </source>
</evidence>
<feature type="repeat" description="WD" evidence="11">
    <location>
        <begin position="345"/>
        <end position="386"/>
    </location>
</feature>
<evidence type="ECO:0000256" key="12">
    <source>
        <dbReference type="SAM" id="MobiDB-lite"/>
    </source>
</evidence>
<accession>A0AAV6UWK1</accession>
<dbReference type="PANTHER" id="PTHR18359">
    <property type="entry name" value="WD-REPEAT PROTEIN-RELATED"/>
    <property type="match status" value="1"/>
</dbReference>
<dbReference type="Pfam" id="PF00400">
    <property type="entry name" value="WD40"/>
    <property type="match status" value="1"/>
</dbReference>
<evidence type="ECO:0000256" key="9">
    <source>
        <dbReference type="ARBA" id="ARBA00074442"/>
    </source>
</evidence>
<dbReference type="SMART" id="SM00320">
    <property type="entry name" value="WD40"/>
    <property type="match status" value="3"/>
</dbReference>
<comment type="function">
    <text evidence="8">Part of the small subunit (SSU) processome, first precursor of the small eukaryotic ribosomal subunit. During the assembly of the SSU processome in the nucleolus, many ribosome biogenesis factors, an RNA chaperone and ribosomal proteins associate with the nascent pre-rRNA and work in concert to generate RNA folding, modifications, rearrangements and cleavage as well as targeted degradation of pre-ribosomal RNA by the RNA exosome. Involved in nucleolar processing of pre-18S ribosomal RNA.</text>
</comment>
<comment type="caution">
    <text evidence="13">The sequence shown here is derived from an EMBL/GenBank/DDBJ whole genome shotgun (WGS) entry which is preliminary data.</text>
</comment>
<keyword evidence="6" id="KW-0539">Nucleus</keyword>
<dbReference type="InterPro" id="IPR036322">
    <property type="entry name" value="WD40_repeat_dom_sf"/>
</dbReference>
<dbReference type="AlphaFoldDB" id="A0AAV6UWK1"/>
<evidence type="ECO:0000313" key="14">
    <source>
        <dbReference type="Proteomes" id="UP000827092"/>
    </source>
</evidence>
<evidence type="ECO:0000256" key="7">
    <source>
        <dbReference type="ARBA" id="ARBA00025767"/>
    </source>
</evidence>